<dbReference type="NCBIfam" id="NF010480">
    <property type="entry name" value="PRK13905.1"/>
    <property type="match status" value="1"/>
</dbReference>
<keyword evidence="8 16" id="KW-0274">FAD</keyword>
<dbReference type="GO" id="GO:0008762">
    <property type="term" value="F:UDP-N-acetylmuramate dehydrogenase activity"/>
    <property type="evidence" value="ECO:0007669"/>
    <property type="project" value="UniProtKB-UniRule"/>
</dbReference>
<dbReference type="HOGENOM" id="CLU_035304_1_1_9"/>
<comment type="similarity">
    <text evidence="16">Belongs to the MurB family.</text>
</comment>
<evidence type="ECO:0000256" key="1">
    <source>
        <dbReference type="ARBA" id="ARBA00001974"/>
    </source>
</evidence>
<keyword evidence="10 16" id="KW-0133">Cell shape</keyword>
<comment type="function">
    <text evidence="2 16">Cell wall formation.</text>
</comment>
<dbReference type="InterPro" id="IPR011601">
    <property type="entry name" value="MurB_C"/>
</dbReference>
<evidence type="ECO:0000256" key="15">
    <source>
        <dbReference type="ARBA" id="ARBA00048914"/>
    </source>
</evidence>
<comment type="catalytic activity">
    <reaction evidence="15 16">
        <text>UDP-N-acetyl-alpha-D-muramate + NADP(+) = UDP-N-acetyl-3-O-(1-carboxyvinyl)-alpha-D-glucosamine + NADPH + H(+)</text>
        <dbReference type="Rhea" id="RHEA:12248"/>
        <dbReference type="ChEBI" id="CHEBI:15378"/>
        <dbReference type="ChEBI" id="CHEBI:57783"/>
        <dbReference type="ChEBI" id="CHEBI:58349"/>
        <dbReference type="ChEBI" id="CHEBI:68483"/>
        <dbReference type="ChEBI" id="CHEBI:70757"/>
        <dbReference type="EC" id="1.3.1.98"/>
    </reaction>
</comment>
<keyword evidence="19" id="KW-1185">Reference proteome</keyword>
<comment type="subcellular location">
    <subcellularLocation>
        <location evidence="3 16">Cytoplasm</location>
    </subcellularLocation>
</comment>
<dbReference type="GO" id="GO:0005829">
    <property type="term" value="C:cytosol"/>
    <property type="evidence" value="ECO:0007669"/>
    <property type="project" value="TreeGrafter"/>
</dbReference>
<keyword evidence="6 16" id="KW-0132">Cell division</keyword>
<keyword evidence="14 16" id="KW-0961">Cell wall biogenesis/degradation</keyword>
<dbReference type="EMBL" id="LM995447">
    <property type="protein sequence ID" value="CDZ24085.1"/>
    <property type="molecule type" value="Genomic_DNA"/>
</dbReference>
<dbReference type="PANTHER" id="PTHR21071">
    <property type="entry name" value="UDP-N-ACETYLENOLPYRUVOYLGLUCOSAMINE REDUCTASE"/>
    <property type="match status" value="1"/>
</dbReference>
<feature type="active site" description="Proton donor" evidence="16">
    <location>
        <position position="223"/>
    </location>
</feature>
<comment type="pathway">
    <text evidence="4 16">Cell wall biogenesis; peptidoglycan biosynthesis.</text>
</comment>
<dbReference type="InterPro" id="IPR016166">
    <property type="entry name" value="FAD-bd_PCMH"/>
</dbReference>
<dbReference type="GO" id="GO:0071555">
    <property type="term" value="P:cell wall organization"/>
    <property type="evidence" value="ECO:0007669"/>
    <property type="project" value="UniProtKB-KW"/>
</dbReference>
<dbReference type="HAMAP" id="MF_00037">
    <property type="entry name" value="MurB"/>
    <property type="match status" value="1"/>
</dbReference>
<dbReference type="GO" id="GO:0009252">
    <property type="term" value="P:peptidoglycan biosynthetic process"/>
    <property type="evidence" value="ECO:0007669"/>
    <property type="project" value="UniProtKB-UniRule"/>
</dbReference>
<evidence type="ECO:0000256" key="13">
    <source>
        <dbReference type="ARBA" id="ARBA00023306"/>
    </source>
</evidence>
<evidence type="ECO:0000256" key="2">
    <source>
        <dbReference type="ARBA" id="ARBA00003921"/>
    </source>
</evidence>
<dbReference type="InterPro" id="IPR006094">
    <property type="entry name" value="Oxid_FAD_bind_N"/>
</dbReference>
<keyword evidence="7 16" id="KW-0285">Flavoprotein</keyword>
<keyword evidence="5 16" id="KW-0963">Cytoplasm</keyword>
<dbReference type="PATRIC" id="fig|29343.3.peg.1019"/>
<accession>A0A078KSF6</accession>
<evidence type="ECO:0000259" key="17">
    <source>
        <dbReference type="PROSITE" id="PS51387"/>
    </source>
</evidence>
<dbReference type="Pfam" id="PF01565">
    <property type="entry name" value="FAD_binding_4"/>
    <property type="match status" value="1"/>
</dbReference>
<dbReference type="Pfam" id="PF02873">
    <property type="entry name" value="MurB_C"/>
    <property type="match status" value="1"/>
</dbReference>
<dbReference type="InterPro" id="IPR003170">
    <property type="entry name" value="MurB"/>
</dbReference>
<protein>
    <recommendedName>
        <fullName evidence="16">UDP-N-acetylenolpyruvoylglucosamine reductase</fullName>
        <ecNumber evidence="16">1.3.1.98</ecNumber>
    </recommendedName>
    <alternativeName>
        <fullName evidence="16">UDP-N-acetylmuramate dehydrogenase</fullName>
    </alternativeName>
</protein>
<evidence type="ECO:0000256" key="9">
    <source>
        <dbReference type="ARBA" id="ARBA00022857"/>
    </source>
</evidence>
<evidence type="ECO:0000313" key="18">
    <source>
        <dbReference type="EMBL" id="CDZ24085.1"/>
    </source>
</evidence>
<evidence type="ECO:0000256" key="7">
    <source>
        <dbReference type="ARBA" id="ARBA00022630"/>
    </source>
</evidence>
<evidence type="ECO:0000256" key="6">
    <source>
        <dbReference type="ARBA" id="ARBA00022618"/>
    </source>
</evidence>
<feature type="active site" evidence="16">
    <location>
        <position position="173"/>
    </location>
</feature>
<evidence type="ECO:0000256" key="14">
    <source>
        <dbReference type="ARBA" id="ARBA00023316"/>
    </source>
</evidence>
<evidence type="ECO:0000256" key="5">
    <source>
        <dbReference type="ARBA" id="ARBA00022490"/>
    </source>
</evidence>
<evidence type="ECO:0000256" key="4">
    <source>
        <dbReference type="ARBA" id="ARBA00004752"/>
    </source>
</evidence>
<keyword evidence="13 16" id="KW-0131">Cell cycle</keyword>
<gene>
    <name evidence="16 18" type="primary">murB</name>
    <name evidence="18" type="ORF">CCDG5_0966</name>
</gene>
<dbReference type="InterPro" id="IPR016169">
    <property type="entry name" value="FAD-bd_PCMH_sub2"/>
</dbReference>
<dbReference type="GO" id="GO:0008360">
    <property type="term" value="P:regulation of cell shape"/>
    <property type="evidence" value="ECO:0007669"/>
    <property type="project" value="UniProtKB-KW"/>
</dbReference>
<keyword evidence="11 16" id="KW-0573">Peptidoglycan synthesis</keyword>
<dbReference type="SUPFAM" id="SSF56194">
    <property type="entry name" value="Uridine diphospho-N-Acetylenolpyruvylglucosamine reductase, MurB, C-terminal domain"/>
    <property type="match status" value="1"/>
</dbReference>
<dbReference type="GO" id="GO:0071949">
    <property type="term" value="F:FAD binding"/>
    <property type="evidence" value="ECO:0007669"/>
    <property type="project" value="InterPro"/>
</dbReference>
<evidence type="ECO:0000313" key="19">
    <source>
        <dbReference type="Proteomes" id="UP000032431"/>
    </source>
</evidence>
<keyword evidence="9 16" id="KW-0521">NADP</keyword>
<dbReference type="PROSITE" id="PS51387">
    <property type="entry name" value="FAD_PCMH"/>
    <property type="match status" value="1"/>
</dbReference>
<evidence type="ECO:0000256" key="8">
    <source>
        <dbReference type="ARBA" id="ARBA00022827"/>
    </source>
</evidence>
<dbReference type="EC" id="1.3.1.98" evidence="16"/>
<evidence type="ECO:0000256" key="3">
    <source>
        <dbReference type="ARBA" id="ARBA00004496"/>
    </source>
</evidence>
<dbReference type="GO" id="GO:0051301">
    <property type="term" value="P:cell division"/>
    <property type="evidence" value="ECO:0007669"/>
    <property type="project" value="UniProtKB-KW"/>
</dbReference>
<name>A0A078KSF6_9FIRM</name>
<feature type="domain" description="FAD-binding PCMH-type" evidence="17">
    <location>
        <begin position="31"/>
        <end position="194"/>
    </location>
</feature>
<evidence type="ECO:0000256" key="10">
    <source>
        <dbReference type="ARBA" id="ARBA00022960"/>
    </source>
</evidence>
<dbReference type="InterPro" id="IPR016167">
    <property type="entry name" value="FAD-bd_PCMH_sub1"/>
</dbReference>
<dbReference type="Proteomes" id="UP000032431">
    <property type="component" value="Chromosome I"/>
</dbReference>
<dbReference type="UniPathway" id="UPA00219"/>
<dbReference type="Gene3D" id="3.30.465.10">
    <property type="match status" value="1"/>
</dbReference>
<dbReference type="Gene3D" id="3.30.43.10">
    <property type="entry name" value="Uridine Diphospho-n-acetylenolpyruvylglucosamine Reductase, domain 2"/>
    <property type="match status" value="1"/>
</dbReference>
<evidence type="ECO:0000256" key="16">
    <source>
        <dbReference type="HAMAP-Rule" id="MF_00037"/>
    </source>
</evidence>
<keyword evidence="12 16" id="KW-0560">Oxidoreductase</keyword>
<dbReference type="STRING" id="29343.CCDG5_0966"/>
<dbReference type="SUPFAM" id="SSF56176">
    <property type="entry name" value="FAD-binding/transporter-associated domain-like"/>
    <property type="match status" value="1"/>
</dbReference>
<evidence type="ECO:0000256" key="11">
    <source>
        <dbReference type="ARBA" id="ARBA00022984"/>
    </source>
</evidence>
<proteinExistence type="inferred from homology"/>
<dbReference type="AlphaFoldDB" id="A0A078KSF6"/>
<dbReference type="NCBIfam" id="TIGR00179">
    <property type="entry name" value="murB"/>
    <property type="match status" value="1"/>
</dbReference>
<comment type="cofactor">
    <cofactor evidence="1 16">
        <name>FAD</name>
        <dbReference type="ChEBI" id="CHEBI:57692"/>
    </cofactor>
</comment>
<dbReference type="PANTHER" id="PTHR21071:SF4">
    <property type="entry name" value="UDP-N-ACETYLENOLPYRUVOYLGLUCOSAMINE REDUCTASE"/>
    <property type="match status" value="1"/>
</dbReference>
<organism evidence="18 19">
    <name type="scientific">[Clostridium] cellulosi</name>
    <dbReference type="NCBI Taxonomy" id="29343"/>
    <lineage>
        <taxon>Bacteria</taxon>
        <taxon>Bacillati</taxon>
        <taxon>Bacillota</taxon>
        <taxon>Clostridia</taxon>
        <taxon>Eubacteriales</taxon>
        <taxon>Oscillospiraceae</taxon>
        <taxon>Oscillospiraceae incertae sedis</taxon>
    </lineage>
</organism>
<evidence type="ECO:0000256" key="12">
    <source>
        <dbReference type="ARBA" id="ARBA00023002"/>
    </source>
</evidence>
<dbReference type="InterPro" id="IPR036635">
    <property type="entry name" value="MurB_C_sf"/>
</dbReference>
<sequence>MTPIEQLKNMALSFGAEVLENEPMSRHTTFKIGGPADLFITASGENTIKEIAQFCNENDIPLFVIGNGSNLLVSDKGIRGVVLRLGRGKIICDGEKIICSAGVPLRSLCETAKDNCLTGLEFAYGIPGSVGGAVYMNAGAYGGEMKDVVTASTHIQNGKIGKFENTELDFGYRKSAYTGKDYIILSAEFKLSRGDKKEIEAKMSELMNRRRTKQPLEYPSAGSVFKRPVGYYAGTLIESCGLKGYRVGGAVVSEKHAGFIVNTGGATCEDVLKLIEEIQNEVLKKAGVMLECEIKTVGEK</sequence>
<reference evidence="19" key="1">
    <citation type="submission" date="2014-07" db="EMBL/GenBank/DDBJ databases">
        <authorList>
            <person name="Wibberg D."/>
        </authorList>
    </citation>
    <scope>NUCLEOTIDE SEQUENCE [LARGE SCALE GENOMIC DNA]</scope>
    <source>
        <strain evidence="19">DG5</strain>
    </source>
</reference>
<dbReference type="Gene3D" id="3.90.78.10">
    <property type="entry name" value="UDP-N-acetylenolpyruvoylglucosamine reductase, C-terminal domain"/>
    <property type="match status" value="1"/>
</dbReference>
<dbReference type="InterPro" id="IPR036318">
    <property type="entry name" value="FAD-bd_PCMH-like_sf"/>
</dbReference>
<dbReference type="OrthoDB" id="9804753at2"/>
<dbReference type="KEGG" id="ccel:CCDG5_0966"/>
<feature type="active site" evidence="16">
    <location>
        <position position="293"/>
    </location>
</feature>